<keyword evidence="1" id="KW-0472">Membrane</keyword>
<keyword evidence="1" id="KW-1133">Transmembrane helix</keyword>
<evidence type="ECO:0000313" key="2">
    <source>
        <dbReference type="Proteomes" id="UP000085678"/>
    </source>
</evidence>
<accession>A0A1S3K1B9</accession>
<dbReference type="AlphaFoldDB" id="A0A1S3K1B9"/>
<keyword evidence="2" id="KW-1185">Reference proteome</keyword>
<evidence type="ECO:0000313" key="3">
    <source>
        <dbReference type="RefSeq" id="XP_013416327.1"/>
    </source>
</evidence>
<feature type="transmembrane region" description="Helical" evidence="1">
    <location>
        <begin position="57"/>
        <end position="78"/>
    </location>
</feature>
<feature type="transmembrane region" description="Helical" evidence="1">
    <location>
        <begin position="25"/>
        <end position="45"/>
    </location>
</feature>
<feature type="transmembrane region" description="Helical" evidence="1">
    <location>
        <begin position="90"/>
        <end position="112"/>
    </location>
</feature>
<feature type="transmembrane region" description="Helical" evidence="1">
    <location>
        <begin position="124"/>
        <end position="150"/>
    </location>
</feature>
<reference evidence="3" key="1">
    <citation type="submission" date="2025-08" db="UniProtKB">
        <authorList>
            <consortium name="RefSeq"/>
        </authorList>
    </citation>
    <scope>IDENTIFICATION</scope>
    <source>
        <tissue evidence="3">Gonads</tissue>
    </source>
</reference>
<proteinExistence type="predicted"/>
<dbReference type="OMA" id="CGQHLFD"/>
<dbReference type="InParanoid" id="A0A1S3K1B9"/>
<evidence type="ECO:0000256" key="1">
    <source>
        <dbReference type="SAM" id="Phobius"/>
    </source>
</evidence>
<organism evidence="2 3">
    <name type="scientific">Lingula anatina</name>
    <name type="common">Brachiopod</name>
    <name type="synonym">Lingula unguis</name>
    <dbReference type="NCBI Taxonomy" id="7574"/>
    <lineage>
        <taxon>Eukaryota</taxon>
        <taxon>Metazoa</taxon>
        <taxon>Spiralia</taxon>
        <taxon>Lophotrochozoa</taxon>
        <taxon>Brachiopoda</taxon>
        <taxon>Linguliformea</taxon>
        <taxon>Lingulata</taxon>
        <taxon>Lingulida</taxon>
        <taxon>Linguloidea</taxon>
        <taxon>Lingulidae</taxon>
        <taxon>Lingula</taxon>
    </lineage>
</organism>
<dbReference type="KEGG" id="lak:106177930"/>
<dbReference type="OrthoDB" id="6017175at2759"/>
<name>A0A1S3K1B9_LINAN</name>
<keyword evidence="1" id="KW-0812">Transmembrane</keyword>
<dbReference type="RefSeq" id="XP_013416327.1">
    <property type="nucleotide sequence ID" value="XM_013560873.2"/>
</dbReference>
<gene>
    <name evidence="3" type="primary">LOC106177930</name>
</gene>
<dbReference type="GeneID" id="106177930"/>
<dbReference type="Proteomes" id="UP000085678">
    <property type="component" value="Unplaced"/>
</dbReference>
<sequence length="181" mass="21123">MWTYFWAHSMYHLTRWFPQNNRAKIRVIILIFSAGVLFPQFFVMTRDHSGRYCGQNLLEFLIATIVFTLMMIGFTFIFTIMEPVPREVKLAFHVFGIVTFVFGCISTILTSLAGDCSQTTEELYYFSLAMAIASMCAIAFFAVMVPFWLINWRWKKSVLDVQNRTGLCYEPVNCCQCLWHI</sequence>
<protein>
    <submittedName>
        <fullName evidence="3">Uncharacterized protein LOC106177930</fullName>
    </submittedName>
</protein>